<evidence type="ECO:0000256" key="2">
    <source>
        <dbReference type="ARBA" id="ARBA00023163"/>
    </source>
</evidence>
<dbReference type="EMBL" id="AP035768">
    <property type="protein sequence ID" value="BFO16367.1"/>
    <property type="molecule type" value="Genomic_DNA"/>
</dbReference>
<reference evidence="4" key="1">
    <citation type="submission" date="2024-06" db="EMBL/GenBank/DDBJ databases">
        <authorList>
            <consortium name="consrtm"/>
            <person name="Uemura M."/>
            <person name="Terahara T."/>
        </authorList>
    </citation>
    <scope>NUCLEOTIDE SEQUENCE</scope>
    <source>
        <strain evidence="4">KM77-8</strain>
    </source>
</reference>
<evidence type="ECO:0000256" key="1">
    <source>
        <dbReference type="ARBA" id="ARBA00023015"/>
    </source>
</evidence>
<dbReference type="AlphaFoldDB" id="A0AAT9HG29"/>
<protein>
    <recommendedName>
        <fullName evidence="5">Zf-HC2 domain-containing protein</fullName>
    </recommendedName>
</protein>
<feature type="compositionally biased region" description="Low complexity" evidence="3">
    <location>
        <begin position="87"/>
        <end position="97"/>
    </location>
</feature>
<proteinExistence type="predicted"/>
<evidence type="ECO:0000256" key="3">
    <source>
        <dbReference type="SAM" id="MobiDB-lite"/>
    </source>
</evidence>
<evidence type="ECO:0000313" key="4">
    <source>
        <dbReference type="EMBL" id="BFO16367.1"/>
    </source>
</evidence>
<feature type="compositionally biased region" description="Basic residues" evidence="3">
    <location>
        <begin position="100"/>
        <end position="119"/>
    </location>
</feature>
<name>A0AAT9HG29_9ACTN</name>
<dbReference type="Gene3D" id="1.10.10.1320">
    <property type="entry name" value="Anti-sigma factor, zinc-finger domain"/>
    <property type="match status" value="1"/>
</dbReference>
<reference evidence="4" key="2">
    <citation type="submission" date="2024-07" db="EMBL/GenBank/DDBJ databases">
        <title>Streptomyces haneummycinica sp. nov., a new antibiotic-producing actinobacterium isolated from marine sediment.</title>
        <authorList>
            <person name="Uemura M."/>
            <person name="Hamada M."/>
            <person name="Hirano S."/>
            <person name="Kobayashi K."/>
            <person name="Ohshiro T."/>
            <person name="Kobayashi T."/>
            <person name="Terahara T."/>
        </authorList>
    </citation>
    <scope>NUCLEOTIDE SEQUENCE</scope>
    <source>
        <strain evidence="4">KM77-8</strain>
    </source>
</reference>
<keyword evidence="2" id="KW-0804">Transcription</keyword>
<feature type="region of interest" description="Disordered" evidence="3">
    <location>
        <begin position="76"/>
        <end position="152"/>
    </location>
</feature>
<dbReference type="InterPro" id="IPR041916">
    <property type="entry name" value="Anti_sigma_zinc_sf"/>
</dbReference>
<keyword evidence="1" id="KW-0805">Transcription regulation</keyword>
<gene>
    <name evidence="4" type="ORF">SHKM778_27550</name>
</gene>
<accession>A0AAT9HG29</accession>
<sequence length="152" mass="16501">MSHVEPSHLVELALGHAGGDEDADALRHLASCPRCRRELARTTRVVAAARGARASDLPAAPPERVWRRIAQEVLRGTDRLPHPHGTRLAGPRGGAARADARRRTRGGRGPAYRRRRSPVRLRCDGAGVQQERAGTSSAEFGPATSWTGRVKR</sequence>
<organism evidence="4">
    <name type="scientific">Streptomyces haneummycinicus</name>
    <dbReference type="NCBI Taxonomy" id="3074435"/>
    <lineage>
        <taxon>Bacteria</taxon>
        <taxon>Bacillati</taxon>
        <taxon>Actinomycetota</taxon>
        <taxon>Actinomycetes</taxon>
        <taxon>Kitasatosporales</taxon>
        <taxon>Streptomycetaceae</taxon>
        <taxon>Streptomyces</taxon>
    </lineage>
</organism>
<evidence type="ECO:0008006" key="5">
    <source>
        <dbReference type="Google" id="ProtNLM"/>
    </source>
</evidence>